<sequence length="413" mass="46945">MSTKADEKIQDKADRGPGQVEVIVKKAMVEQKIEERDRETREQNLIIHRVPESTKADSQERANQDQTYAERHFAEPLELERIDIKAAEPLLATVKRRKLQWFGHVTRHDNLAKTILQGTLEGGRRRVRQRKSWQENIAEWTSLSLSERLAAARNRRAWRQISIFTATLSPERPGGQGTSFDFRFKHVCPTSVVAENMLAETTTSLDTHHNPNSTPEETAKCYDNWSGNYEKELMTQLKCTAPRECADAMEKTMGGSNRKEVRILDVAAGTGLCAEELVKKGFTNIDAVDGSQGMLDLAERKQIYRRLICDFVGPNPLDIENNTYDAIACCSGFAAGHLKEDCLPELIRVVKPGGYIVITFREEWLHQYEDYKDKLEPAMACLQDQGLWERVSRGVFPNFYPGKNGITIVYKVL</sequence>
<dbReference type="EMBL" id="OV696696">
    <property type="protein sequence ID" value="CAH1240478.1"/>
    <property type="molecule type" value="Genomic_DNA"/>
</dbReference>
<protein>
    <submittedName>
        <fullName evidence="2">WBSCR27 protein</fullName>
    </submittedName>
</protein>
<dbReference type="AlphaFoldDB" id="A0A8J9YS87"/>
<accession>A0A8J9YS87</accession>
<name>A0A8J9YS87_BRALA</name>
<dbReference type="CDD" id="cd02440">
    <property type="entry name" value="AdoMet_MTases"/>
    <property type="match status" value="1"/>
</dbReference>
<reference evidence="2" key="1">
    <citation type="submission" date="2022-01" db="EMBL/GenBank/DDBJ databases">
        <authorList>
            <person name="Braso-Vives M."/>
        </authorList>
    </citation>
    <scope>NUCLEOTIDE SEQUENCE</scope>
</reference>
<dbReference type="PANTHER" id="PTHR43591:SF101">
    <property type="entry name" value="METHYLTRANSFERASE-LIKE PROTEIN 27"/>
    <property type="match status" value="1"/>
</dbReference>
<dbReference type="OrthoDB" id="3647at2759"/>
<feature type="domain" description="Methyltransferase" evidence="1">
    <location>
        <begin position="263"/>
        <end position="354"/>
    </location>
</feature>
<dbReference type="PANTHER" id="PTHR43591">
    <property type="entry name" value="METHYLTRANSFERASE"/>
    <property type="match status" value="1"/>
</dbReference>
<evidence type="ECO:0000313" key="2">
    <source>
        <dbReference type="EMBL" id="CAH1240478.1"/>
    </source>
</evidence>
<dbReference type="Proteomes" id="UP000838412">
    <property type="component" value="Chromosome 11"/>
</dbReference>
<proteinExistence type="predicted"/>
<evidence type="ECO:0000259" key="1">
    <source>
        <dbReference type="Pfam" id="PF13649"/>
    </source>
</evidence>
<dbReference type="Gene3D" id="3.40.50.150">
    <property type="entry name" value="Vaccinia Virus protein VP39"/>
    <property type="match status" value="1"/>
</dbReference>
<evidence type="ECO:0000313" key="3">
    <source>
        <dbReference type="Proteomes" id="UP000838412"/>
    </source>
</evidence>
<organism evidence="2 3">
    <name type="scientific">Branchiostoma lanceolatum</name>
    <name type="common">Common lancelet</name>
    <name type="synonym">Amphioxus lanceolatum</name>
    <dbReference type="NCBI Taxonomy" id="7740"/>
    <lineage>
        <taxon>Eukaryota</taxon>
        <taxon>Metazoa</taxon>
        <taxon>Chordata</taxon>
        <taxon>Cephalochordata</taxon>
        <taxon>Leptocardii</taxon>
        <taxon>Amphioxiformes</taxon>
        <taxon>Branchiostomatidae</taxon>
        <taxon>Branchiostoma</taxon>
    </lineage>
</organism>
<keyword evidence="3" id="KW-1185">Reference proteome</keyword>
<dbReference type="InterPro" id="IPR041698">
    <property type="entry name" value="Methyltransf_25"/>
</dbReference>
<dbReference type="SUPFAM" id="SSF53335">
    <property type="entry name" value="S-adenosyl-L-methionine-dependent methyltransferases"/>
    <property type="match status" value="1"/>
</dbReference>
<gene>
    <name evidence="2" type="primary">WBSCR27</name>
    <name evidence="2" type="ORF">BLAG_LOCUS4434</name>
</gene>
<dbReference type="Pfam" id="PF13649">
    <property type="entry name" value="Methyltransf_25"/>
    <property type="match status" value="1"/>
</dbReference>
<dbReference type="InterPro" id="IPR029063">
    <property type="entry name" value="SAM-dependent_MTases_sf"/>
</dbReference>